<reference evidence="9 10" key="1">
    <citation type="journal article" date="2009" name="BMC Genomics">
        <title>Comparative genomics of the emerging human pathogen Photorhabdus asymbiotica with the insect pathogen Photorhabdus luminescens.</title>
        <authorList>
            <person name="Wilkinson P."/>
            <person name="Waterfield N.R."/>
            <person name="Crossman L."/>
            <person name="Corton C."/>
            <person name="Sanchez-Contreras M."/>
            <person name="Vlisidou I."/>
            <person name="Barron A."/>
            <person name="Bignell A."/>
            <person name="Clark L."/>
            <person name="Ormond D."/>
            <person name="Mayho M."/>
            <person name="Bason N."/>
            <person name="Smith F."/>
            <person name="Simmonds M."/>
            <person name="Churcher C."/>
            <person name="Harris D."/>
            <person name="Thompson N.R."/>
            <person name="Quail M."/>
            <person name="Parkhill J."/>
            <person name="ffrench-Constant R.H."/>
        </authorList>
    </citation>
    <scope>NUCLEOTIDE SEQUENCE [LARGE SCALE GENOMIC DNA]</scope>
    <source>
        <strain evidence="10">ATCC 43949 / 3105-77</strain>
    </source>
</reference>
<evidence type="ECO:0000256" key="2">
    <source>
        <dbReference type="ARBA" id="ARBA00006979"/>
    </source>
</evidence>
<evidence type="ECO:0000313" key="9">
    <source>
        <dbReference type="EMBL" id="CAQ84981.1"/>
    </source>
</evidence>
<dbReference type="EMBL" id="FM162591">
    <property type="protein sequence ID" value="CAQ84981.1"/>
    <property type="molecule type" value="Genomic_DNA"/>
</dbReference>
<organism evidence="9 10">
    <name type="scientific">Photorhabdus asymbiotica subsp. asymbiotica (strain ATCC 43949 / 3105-77)</name>
    <name type="common">Xenorhabdus luminescens (strain 2)</name>
    <dbReference type="NCBI Taxonomy" id="553480"/>
    <lineage>
        <taxon>Bacteria</taxon>
        <taxon>Pseudomonadati</taxon>
        <taxon>Pseudomonadota</taxon>
        <taxon>Gammaproteobacteria</taxon>
        <taxon>Enterobacterales</taxon>
        <taxon>Morganellaceae</taxon>
        <taxon>Photorhabdus</taxon>
    </lineage>
</organism>
<dbReference type="KEGG" id="pay:PAU_02893"/>
<keyword evidence="3 8" id="KW-1003">Cell membrane</keyword>
<dbReference type="AlphaFoldDB" id="C7BR26"/>
<feature type="transmembrane region" description="Helical" evidence="8">
    <location>
        <begin position="82"/>
        <end position="101"/>
    </location>
</feature>
<evidence type="ECO:0000256" key="4">
    <source>
        <dbReference type="ARBA" id="ARBA00022519"/>
    </source>
</evidence>
<keyword evidence="5 8" id="KW-0812">Transmembrane</keyword>
<dbReference type="InterPro" id="IPR022957">
    <property type="entry name" value="Uncharacterised_UPF0299"/>
</dbReference>
<comment type="subcellular location">
    <subcellularLocation>
        <location evidence="1 8">Cell inner membrane</location>
        <topology evidence="1 8">Multi-pass membrane protein</topology>
    </subcellularLocation>
</comment>
<dbReference type="HAMAP" id="MF_01144">
    <property type="entry name" value="UPF0299"/>
    <property type="match status" value="1"/>
</dbReference>
<proteinExistence type="inferred from homology"/>
<accession>C7BR26</accession>
<gene>
    <name evidence="9" type="primary">yohJ</name>
    <name evidence="9" type="ordered locus">PAU_02893</name>
</gene>
<dbReference type="PANTHER" id="PTHR33931">
    <property type="entry name" value="HOLIN-LIKE PROTEIN CIDA-RELATED"/>
    <property type="match status" value="1"/>
</dbReference>
<sequence>MYDEYLTGIRNFVMSFREVLIIGWQYLRAFILIYLCLLAGNAISALLPISIPGSIIGMLILFVLLAFQLIPAHWAKPGCSLLLKNMTLLFLPIGVGIMNYYDQINQQLLPIVLSCLISTAVVMIIVAYSSHYVHRERPIIGSVSKVKTKQQKQEK</sequence>
<evidence type="ECO:0000256" key="7">
    <source>
        <dbReference type="ARBA" id="ARBA00023136"/>
    </source>
</evidence>
<feature type="transmembrane region" description="Helical" evidence="8">
    <location>
        <begin position="107"/>
        <end position="128"/>
    </location>
</feature>
<keyword evidence="7 8" id="KW-0472">Membrane</keyword>
<evidence type="ECO:0000256" key="8">
    <source>
        <dbReference type="HAMAP-Rule" id="MF_01144"/>
    </source>
</evidence>
<name>C7BR26_PHOAA</name>
<protein>
    <recommendedName>
        <fullName evidence="8">UPF0299 membrane protein PAU_02893</fullName>
    </recommendedName>
</protein>
<dbReference type="GO" id="GO:0005886">
    <property type="term" value="C:plasma membrane"/>
    <property type="evidence" value="ECO:0007669"/>
    <property type="project" value="UniProtKB-SubCell"/>
</dbReference>
<dbReference type="Pfam" id="PF03788">
    <property type="entry name" value="LrgA"/>
    <property type="match status" value="1"/>
</dbReference>
<evidence type="ECO:0000313" key="10">
    <source>
        <dbReference type="Proteomes" id="UP000002747"/>
    </source>
</evidence>
<dbReference type="NCBIfam" id="NF002494">
    <property type="entry name" value="PRK01821.1"/>
    <property type="match status" value="1"/>
</dbReference>
<dbReference type="InterPro" id="IPR005538">
    <property type="entry name" value="LrgA/CidA"/>
</dbReference>
<dbReference type="STRING" id="291112.PAU_02893"/>
<dbReference type="Proteomes" id="UP000002747">
    <property type="component" value="Chromosome"/>
</dbReference>
<evidence type="ECO:0000256" key="5">
    <source>
        <dbReference type="ARBA" id="ARBA00022692"/>
    </source>
</evidence>
<comment type="similarity">
    <text evidence="2 8">Belongs to the UPF0299 family.</text>
</comment>
<keyword evidence="6 8" id="KW-1133">Transmembrane helix</keyword>
<dbReference type="eggNOG" id="COG1380">
    <property type="taxonomic scope" value="Bacteria"/>
</dbReference>
<dbReference type="PANTHER" id="PTHR33931:SF5">
    <property type="entry name" value="UPF0299 MEMBRANE PROTEIN YOHJ"/>
    <property type="match status" value="1"/>
</dbReference>
<evidence type="ECO:0000256" key="6">
    <source>
        <dbReference type="ARBA" id="ARBA00022989"/>
    </source>
</evidence>
<evidence type="ECO:0000256" key="3">
    <source>
        <dbReference type="ARBA" id="ARBA00022475"/>
    </source>
</evidence>
<feature type="transmembrane region" description="Helical" evidence="8">
    <location>
        <begin position="21"/>
        <end position="43"/>
    </location>
</feature>
<feature type="transmembrane region" description="Helical" evidence="8">
    <location>
        <begin position="49"/>
        <end position="70"/>
    </location>
</feature>
<evidence type="ECO:0000256" key="1">
    <source>
        <dbReference type="ARBA" id="ARBA00004429"/>
    </source>
</evidence>
<keyword evidence="4 8" id="KW-0997">Cell inner membrane</keyword>